<dbReference type="Proteomes" id="UP000276133">
    <property type="component" value="Unassembled WGS sequence"/>
</dbReference>
<comment type="caution">
    <text evidence="1">The sequence shown here is derived from an EMBL/GenBank/DDBJ whole genome shotgun (WGS) entry which is preliminary data.</text>
</comment>
<evidence type="ECO:0000313" key="2">
    <source>
        <dbReference type="Proteomes" id="UP000276133"/>
    </source>
</evidence>
<proteinExistence type="predicted"/>
<keyword evidence="2" id="KW-1185">Reference proteome</keyword>
<dbReference type="EMBL" id="REGN01003160">
    <property type="protein sequence ID" value="RNA24178.1"/>
    <property type="molecule type" value="Genomic_DNA"/>
</dbReference>
<organism evidence="1 2">
    <name type="scientific">Brachionus plicatilis</name>
    <name type="common">Marine rotifer</name>
    <name type="synonym">Brachionus muelleri</name>
    <dbReference type="NCBI Taxonomy" id="10195"/>
    <lineage>
        <taxon>Eukaryota</taxon>
        <taxon>Metazoa</taxon>
        <taxon>Spiralia</taxon>
        <taxon>Gnathifera</taxon>
        <taxon>Rotifera</taxon>
        <taxon>Eurotatoria</taxon>
        <taxon>Monogononta</taxon>
        <taxon>Pseudotrocha</taxon>
        <taxon>Ploima</taxon>
        <taxon>Brachionidae</taxon>
        <taxon>Brachionus</taxon>
    </lineage>
</organism>
<dbReference type="AlphaFoldDB" id="A0A3M7RLJ3"/>
<name>A0A3M7RLJ3_BRAPC</name>
<accession>A0A3M7RLJ3</accession>
<reference evidence="1 2" key="1">
    <citation type="journal article" date="2018" name="Sci. Rep.">
        <title>Genomic signatures of local adaptation to the degree of environmental predictability in rotifers.</title>
        <authorList>
            <person name="Franch-Gras L."/>
            <person name="Hahn C."/>
            <person name="Garcia-Roger E.M."/>
            <person name="Carmona M.J."/>
            <person name="Serra M."/>
            <person name="Gomez A."/>
        </authorList>
    </citation>
    <scope>NUCLEOTIDE SEQUENCE [LARGE SCALE GENOMIC DNA]</scope>
    <source>
        <strain evidence="1">HYR1</strain>
    </source>
</reference>
<gene>
    <name evidence="1" type="ORF">BpHYR1_006753</name>
</gene>
<sequence>MQKEFACPVCRDPIVNGIWARCYRSLLNVKICEANRSLLRLGFLFQTSKDPSQILTRLEGRADPICRPVLSSWHGTKIGRSMSIQKVLVLDFLMKI</sequence>
<evidence type="ECO:0000313" key="1">
    <source>
        <dbReference type="EMBL" id="RNA24178.1"/>
    </source>
</evidence>
<protein>
    <submittedName>
        <fullName evidence="1">Uncharacterized protein</fullName>
    </submittedName>
</protein>